<name>A0A9P4UYZ5_9PLEO</name>
<evidence type="ECO:0000313" key="1">
    <source>
        <dbReference type="EMBL" id="KAF2731894.1"/>
    </source>
</evidence>
<accession>A0A9P4UYZ5</accession>
<sequence length="211" mass="24737">QRQSQFLSLPPELRQFIYDYFLEEPRQRPLAVLTTCRLVYAEAHRIVLNKILFVLNERSIPRLSRMQRNLGSLTQHLRQVFIEVSPRTINKHGASNPFRLIENPLDKLIIKLHEFKTNSYREETTFYWNFMSAFMFRTPKNETGAVSNPFLNGVVGGLKRKAAQMTWTWNPSVEDLEDVMKSCKTKSVRVMLKKNARDSLFQAFVHFGLID</sequence>
<feature type="non-terminal residue" evidence="1">
    <location>
        <position position="211"/>
    </location>
</feature>
<protein>
    <submittedName>
        <fullName evidence="1">Uncharacterized protein</fullName>
    </submittedName>
</protein>
<dbReference type="AlphaFoldDB" id="A0A9P4UYZ5"/>
<dbReference type="OrthoDB" id="62952at2759"/>
<dbReference type="Proteomes" id="UP000799444">
    <property type="component" value="Unassembled WGS sequence"/>
</dbReference>
<organism evidence="1 2">
    <name type="scientific">Polyplosphaeria fusca</name>
    <dbReference type="NCBI Taxonomy" id="682080"/>
    <lineage>
        <taxon>Eukaryota</taxon>
        <taxon>Fungi</taxon>
        <taxon>Dikarya</taxon>
        <taxon>Ascomycota</taxon>
        <taxon>Pezizomycotina</taxon>
        <taxon>Dothideomycetes</taxon>
        <taxon>Pleosporomycetidae</taxon>
        <taxon>Pleosporales</taxon>
        <taxon>Tetraplosphaeriaceae</taxon>
        <taxon>Polyplosphaeria</taxon>
    </lineage>
</organism>
<comment type="caution">
    <text evidence="1">The sequence shown here is derived from an EMBL/GenBank/DDBJ whole genome shotgun (WGS) entry which is preliminary data.</text>
</comment>
<dbReference type="EMBL" id="ML996187">
    <property type="protein sequence ID" value="KAF2731894.1"/>
    <property type="molecule type" value="Genomic_DNA"/>
</dbReference>
<evidence type="ECO:0000313" key="2">
    <source>
        <dbReference type="Proteomes" id="UP000799444"/>
    </source>
</evidence>
<proteinExistence type="predicted"/>
<feature type="non-terminal residue" evidence="1">
    <location>
        <position position="1"/>
    </location>
</feature>
<reference evidence="1" key="1">
    <citation type="journal article" date="2020" name="Stud. Mycol.">
        <title>101 Dothideomycetes genomes: a test case for predicting lifestyles and emergence of pathogens.</title>
        <authorList>
            <person name="Haridas S."/>
            <person name="Albert R."/>
            <person name="Binder M."/>
            <person name="Bloem J."/>
            <person name="Labutti K."/>
            <person name="Salamov A."/>
            <person name="Andreopoulos B."/>
            <person name="Baker S."/>
            <person name="Barry K."/>
            <person name="Bills G."/>
            <person name="Bluhm B."/>
            <person name="Cannon C."/>
            <person name="Castanera R."/>
            <person name="Culley D."/>
            <person name="Daum C."/>
            <person name="Ezra D."/>
            <person name="Gonzalez J."/>
            <person name="Henrissat B."/>
            <person name="Kuo A."/>
            <person name="Liang C."/>
            <person name="Lipzen A."/>
            <person name="Lutzoni F."/>
            <person name="Magnuson J."/>
            <person name="Mondo S."/>
            <person name="Nolan M."/>
            <person name="Ohm R."/>
            <person name="Pangilinan J."/>
            <person name="Park H.-J."/>
            <person name="Ramirez L."/>
            <person name="Alfaro M."/>
            <person name="Sun H."/>
            <person name="Tritt A."/>
            <person name="Yoshinaga Y."/>
            <person name="Zwiers L.-H."/>
            <person name="Turgeon B."/>
            <person name="Goodwin S."/>
            <person name="Spatafora J."/>
            <person name="Crous P."/>
            <person name="Grigoriev I."/>
        </authorList>
    </citation>
    <scope>NUCLEOTIDE SEQUENCE</scope>
    <source>
        <strain evidence="1">CBS 125425</strain>
    </source>
</reference>
<keyword evidence="2" id="KW-1185">Reference proteome</keyword>
<gene>
    <name evidence="1" type="ORF">EJ04DRAFT_404560</name>
</gene>